<feature type="compositionally biased region" description="Low complexity" evidence="1">
    <location>
        <begin position="227"/>
        <end position="244"/>
    </location>
</feature>
<feature type="compositionally biased region" description="Basic residues" evidence="1">
    <location>
        <begin position="54"/>
        <end position="76"/>
    </location>
</feature>
<dbReference type="AlphaFoldDB" id="A0A6J4UHW8"/>
<dbReference type="EMBL" id="CADCWE010000186">
    <property type="protein sequence ID" value="CAA9549994.1"/>
    <property type="molecule type" value="Genomic_DNA"/>
</dbReference>
<feature type="compositionally biased region" description="Basic and acidic residues" evidence="1">
    <location>
        <begin position="139"/>
        <end position="149"/>
    </location>
</feature>
<evidence type="ECO:0000313" key="2">
    <source>
        <dbReference type="EMBL" id="CAA9549994.1"/>
    </source>
</evidence>
<feature type="region of interest" description="Disordered" evidence="1">
    <location>
        <begin position="1"/>
        <end position="387"/>
    </location>
</feature>
<protein>
    <submittedName>
        <fullName evidence="2">Two-component system sensor histidine kinase</fullName>
    </submittedName>
</protein>
<dbReference type="GO" id="GO:0016301">
    <property type="term" value="F:kinase activity"/>
    <property type="evidence" value="ECO:0007669"/>
    <property type="project" value="UniProtKB-KW"/>
</dbReference>
<keyword evidence="2" id="KW-0418">Kinase</keyword>
<evidence type="ECO:0000256" key="1">
    <source>
        <dbReference type="SAM" id="MobiDB-lite"/>
    </source>
</evidence>
<feature type="compositionally biased region" description="Low complexity" evidence="1">
    <location>
        <begin position="24"/>
        <end position="35"/>
    </location>
</feature>
<feature type="compositionally biased region" description="Pro residues" evidence="1">
    <location>
        <begin position="266"/>
        <end position="275"/>
    </location>
</feature>
<feature type="compositionally biased region" description="Basic residues" evidence="1">
    <location>
        <begin position="1"/>
        <end position="10"/>
    </location>
</feature>
<sequence length="387" mass="43648">GIHHGHHRHPRPEPETGAPGPRSLRAARPGAPGQPRARRRRPAAPPAPLQGAGRQRRDRGWRRRLRHLDHHSHRPSQPRPEPRPARARLRPGRGRPQRLGQSGRPAGRLPSPDQSGTRRGRRPPGRPERARRANPPPRSPDRPPCRDLQRLSGRAGARPRRVALACLSGHPGPGRRTQTDRPRTARRHRPGPLRPAPPPDRAQGFADPGTARHRHRAGRDDGRSPGRRAPPGLGVAPAGAGRSRIAGRPRRPRPALLRAARDPGRLPSPWPPGAPPGRGGAGPLPGRPRSPDQRRQARQRPPRLARPRPRRRRRHDLRPRRRRRVRSRRPPRPRAERPRAWPVRDGGAGLVDRRRLHHLADAPPRDRDLRLHPARRRPSPRHRNRPM</sequence>
<feature type="non-terminal residue" evidence="2">
    <location>
        <position position="1"/>
    </location>
</feature>
<reference evidence="2" key="1">
    <citation type="submission" date="2020-02" db="EMBL/GenBank/DDBJ databases">
        <authorList>
            <person name="Meier V. D."/>
        </authorList>
    </citation>
    <scope>NUCLEOTIDE SEQUENCE</scope>
    <source>
        <strain evidence="2">AVDCRST_MAG73</strain>
    </source>
</reference>
<feature type="compositionally biased region" description="Basic and acidic residues" evidence="1">
    <location>
        <begin position="358"/>
        <end position="371"/>
    </location>
</feature>
<feature type="non-terminal residue" evidence="2">
    <location>
        <position position="387"/>
    </location>
</feature>
<feature type="compositionally biased region" description="Basic residues" evidence="1">
    <location>
        <begin position="372"/>
        <end position="387"/>
    </location>
</feature>
<gene>
    <name evidence="2" type="ORF">AVDCRST_MAG73-2777</name>
</gene>
<name>A0A6J4UHW8_9BACT</name>
<feature type="compositionally biased region" description="Basic residues" evidence="1">
    <location>
        <begin position="296"/>
        <end position="332"/>
    </location>
</feature>
<keyword evidence="2" id="KW-0808">Transferase</keyword>
<organism evidence="2">
    <name type="scientific">uncultured Thermomicrobiales bacterium</name>
    <dbReference type="NCBI Taxonomy" id="1645740"/>
    <lineage>
        <taxon>Bacteria</taxon>
        <taxon>Pseudomonadati</taxon>
        <taxon>Thermomicrobiota</taxon>
        <taxon>Thermomicrobia</taxon>
        <taxon>Thermomicrobiales</taxon>
        <taxon>environmental samples</taxon>
    </lineage>
</organism>
<proteinExistence type="predicted"/>
<accession>A0A6J4UHW8</accession>
<feature type="compositionally biased region" description="Basic residues" evidence="1">
    <location>
        <begin position="85"/>
        <end position="96"/>
    </location>
</feature>